<accession>B9XK81</accession>
<sequence length="200" mass="22761">MDISLEPSLSSLVEGMDEPGRMAGRSLEEWNAAYSKVESYFHALRVRNKILLGRLVIHVLKRAMRRAPRELERSATELAAEEMDHVVTEWFAEVLQEPPTGTDQMLSTRGRLALLLADMPGKWQDQFLRPGPWPEEFLRAMRRAYLQAGPDFQLSKMAPRPLDLGPIGTLTNFGRLPYAKMIAIWAAFGLILFLIFILTH</sequence>
<reference evidence="2 3" key="1">
    <citation type="journal article" date="2011" name="J. Bacteriol.">
        <title>Genome sequence of 'Pedosphaera parvula' Ellin514, an aerobic Verrucomicrobial isolate from pasture soil.</title>
        <authorList>
            <person name="Kant R."/>
            <person name="van Passel M.W."/>
            <person name="Sangwan P."/>
            <person name="Palva A."/>
            <person name="Lucas S."/>
            <person name="Copeland A."/>
            <person name="Lapidus A."/>
            <person name="Glavina Del Rio T."/>
            <person name="Dalin E."/>
            <person name="Tice H."/>
            <person name="Bruce D."/>
            <person name="Goodwin L."/>
            <person name="Pitluck S."/>
            <person name="Chertkov O."/>
            <person name="Larimer F.W."/>
            <person name="Land M.L."/>
            <person name="Hauser L."/>
            <person name="Brettin T.S."/>
            <person name="Detter J.C."/>
            <person name="Han S."/>
            <person name="de Vos W.M."/>
            <person name="Janssen P.H."/>
            <person name="Smidt H."/>
        </authorList>
    </citation>
    <scope>NUCLEOTIDE SEQUENCE [LARGE SCALE GENOMIC DNA]</scope>
    <source>
        <strain evidence="2 3">Ellin514</strain>
    </source>
</reference>
<dbReference type="Proteomes" id="UP000003688">
    <property type="component" value="Unassembled WGS sequence"/>
</dbReference>
<dbReference type="AlphaFoldDB" id="B9XK81"/>
<keyword evidence="3" id="KW-1185">Reference proteome</keyword>
<gene>
    <name evidence="2" type="ORF">Cflav_PD2540</name>
</gene>
<dbReference type="STRING" id="320771.Cflav_PD2540"/>
<dbReference type="EMBL" id="ABOX02000024">
    <property type="protein sequence ID" value="EEF59719.1"/>
    <property type="molecule type" value="Genomic_DNA"/>
</dbReference>
<proteinExistence type="predicted"/>
<dbReference type="RefSeq" id="WP_007416224.1">
    <property type="nucleotide sequence ID" value="NZ_ABOX02000024.1"/>
</dbReference>
<keyword evidence="1" id="KW-0472">Membrane</keyword>
<feature type="transmembrane region" description="Helical" evidence="1">
    <location>
        <begin position="182"/>
        <end position="199"/>
    </location>
</feature>
<evidence type="ECO:0000256" key="1">
    <source>
        <dbReference type="SAM" id="Phobius"/>
    </source>
</evidence>
<comment type="caution">
    <text evidence="2">The sequence shown here is derived from an EMBL/GenBank/DDBJ whole genome shotgun (WGS) entry which is preliminary data.</text>
</comment>
<evidence type="ECO:0000313" key="2">
    <source>
        <dbReference type="EMBL" id="EEF59719.1"/>
    </source>
</evidence>
<keyword evidence="1" id="KW-1133">Transmembrane helix</keyword>
<evidence type="ECO:0000313" key="3">
    <source>
        <dbReference type="Proteomes" id="UP000003688"/>
    </source>
</evidence>
<organism evidence="2 3">
    <name type="scientific">Pedosphaera parvula (strain Ellin514)</name>
    <dbReference type="NCBI Taxonomy" id="320771"/>
    <lineage>
        <taxon>Bacteria</taxon>
        <taxon>Pseudomonadati</taxon>
        <taxon>Verrucomicrobiota</taxon>
        <taxon>Pedosphaerae</taxon>
        <taxon>Pedosphaerales</taxon>
        <taxon>Pedosphaeraceae</taxon>
        <taxon>Pedosphaera</taxon>
    </lineage>
</organism>
<protein>
    <submittedName>
        <fullName evidence="2">Uncharacterized protein</fullName>
    </submittedName>
</protein>
<name>B9XK81_PEDPL</name>
<keyword evidence="1" id="KW-0812">Transmembrane</keyword>